<dbReference type="InterPro" id="IPR042278">
    <property type="entry name" value="Mfa-like_1_N"/>
</dbReference>
<keyword evidence="3" id="KW-1185">Reference proteome</keyword>
<dbReference type="Proteomes" id="UP000198779">
    <property type="component" value="Unassembled WGS sequence"/>
</dbReference>
<dbReference type="AlphaFoldDB" id="A0A1G7T2D1"/>
<proteinExistence type="predicted"/>
<protein>
    <submittedName>
        <fullName evidence="2">Fimbrillin-like</fullName>
    </submittedName>
</protein>
<evidence type="ECO:0000256" key="1">
    <source>
        <dbReference type="SAM" id="SignalP"/>
    </source>
</evidence>
<dbReference type="Gene3D" id="2.60.40.2630">
    <property type="match status" value="1"/>
</dbReference>
<evidence type="ECO:0000313" key="3">
    <source>
        <dbReference type="Proteomes" id="UP000198779"/>
    </source>
</evidence>
<dbReference type="EMBL" id="FNCQ01000002">
    <property type="protein sequence ID" value="SDG28750.1"/>
    <property type="molecule type" value="Genomic_DNA"/>
</dbReference>
<accession>A0A1G7T2D1</accession>
<keyword evidence="1" id="KW-0732">Signal</keyword>
<feature type="signal peptide" evidence="1">
    <location>
        <begin position="1"/>
        <end position="19"/>
    </location>
</feature>
<dbReference type="CDD" id="cd13121">
    <property type="entry name" value="BF2867_like_C"/>
    <property type="match status" value="1"/>
</dbReference>
<evidence type="ECO:0000313" key="2">
    <source>
        <dbReference type="EMBL" id="SDG28750.1"/>
    </source>
</evidence>
<dbReference type="Gene3D" id="2.60.40.2620">
    <property type="entry name" value="Fimbrillin-like"/>
    <property type="match status" value="1"/>
</dbReference>
<dbReference type="CDD" id="cd13120">
    <property type="entry name" value="BF2867_like_N"/>
    <property type="match status" value="1"/>
</dbReference>
<name>A0A1G7T2D1_9BACT</name>
<dbReference type="STRING" id="645274.SAMN04487901_10275"/>
<gene>
    <name evidence="2" type="ORF">SAMN04487901_10275</name>
</gene>
<dbReference type="RefSeq" id="WP_091814443.1">
    <property type="nucleotide sequence ID" value="NZ_FNCQ01000002.1"/>
</dbReference>
<reference evidence="3" key="1">
    <citation type="submission" date="2016-10" db="EMBL/GenBank/DDBJ databases">
        <authorList>
            <person name="Varghese N."/>
            <person name="Submissions S."/>
        </authorList>
    </citation>
    <scope>NUCLEOTIDE SEQUENCE [LARGE SCALE GENOMIC DNA]</scope>
    <source>
        <strain evidence="3">BP1-148</strain>
    </source>
</reference>
<sequence>MKINKIFFLGMAMVLTACTADEAPQAQQASGILSFSTTINNFEGEDVSRTNFAGNAFENGDKVKLKIICPFSSRTEFGETTYGNSFDAFWLLKWNTSQWINIVAKDGYDINGDYSPSASPNIYDRYEAQQTPYVYTAQTWSEEQIFIAGNGTRVEQYSNVFHANQTKAADYKACDLMWAQTIQQTGSYNVHLSFKHVMAALLITINDSTNLGITDNAVLTLEGMPDIDQAEVIVGDYYAARSKVNSSNYGYKNKHSCTQAENGTVIGVAVVDDNQAKAYTTPIGNIQQNGIYTAYNAGSKTYRLIVPPCTLSGKATFWLRDGEKRYSMQLTQTTFEAGKLYKVTMKL</sequence>
<dbReference type="PROSITE" id="PS51257">
    <property type="entry name" value="PROKAR_LIPOPROTEIN"/>
    <property type="match status" value="1"/>
</dbReference>
<dbReference type="Pfam" id="PF13149">
    <property type="entry name" value="Mfa_like_1"/>
    <property type="match status" value="1"/>
</dbReference>
<feature type="chain" id="PRO_5011729805" evidence="1">
    <location>
        <begin position="20"/>
        <end position="347"/>
    </location>
</feature>
<organism evidence="2 3">
    <name type="scientific">Prevotella communis</name>
    <dbReference type="NCBI Taxonomy" id="2913614"/>
    <lineage>
        <taxon>Bacteria</taxon>
        <taxon>Pseudomonadati</taxon>
        <taxon>Bacteroidota</taxon>
        <taxon>Bacteroidia</taxon>
        <taxon>Bacteroidales</taxon>
        <taxon>Prevotellaceae</taxon>
        <taxon>Prevotella</taxon>
    </lineage>
</organism>
<dbReference type="InterPro" id="IPR025049">
    <property type="entry name" value="Mfa-like_1"/>
</dbReference>